<dbReference type="GO" id="GO:0051536">
    <property type="term" value="F:iron-sulfur cluster binding"/>
    <property type="evidence" value="ECO:0007669"/>
    <property type="project" value="InterPro"/>
</dbReference>
<proteinExistence type="predicted"/>
<dbReference type="PROSITE" id="PS51085">
    <property type="entry name" value="2FE2S_FER_2"/>
    <property type="match status" value="1"/>
</dbReference>
<dbReference type="AlphaFoldDB" id="J9FX60"/>
<reference evidence="2" key="1">
    <citation type="journal article" date="2012" name="PLoS ONE">
        <title>Gene sets for utilization of primary and secondary nutrition supplies in the distal gut of endangered iberian lynx.</title>
        <authorList>
            <person name="Alcaide M."/>
            <person name="Messina E."/>
            <person name="Richter M."/>
            <person name="Bargiela R."/>
            <person name="Peplies J."/>
            <person name="Huws S.A."/>
            <person name="Newbold C.J."/>
            <person name="Golyshin P.N."/>
            <person name="Simon M.A."/>
            <person name="Lopez G."/>
            <person name="Yakimov M.M."/>
            <person name="Ferrer M."/>
        </authorList>
    </citation>
    <scope>NUCLEOTIDE SEQUENCE</scope>
</reference>
<protein>
    <submittedName>
        <fullName evidence="2">Hydrogenase, Fe-only</fullName>
    </submittedName>
</protein>
<gene>
    <name evidence="2" type="ORF">EVA_12781</name>
</gene>
<dbReference type="InterPro" id="IPR001041">
    <property type="entry name" value="2Fe-2S_ferredoxin-type"/>
</dbReference>
<dbReference type="Gene3D" id="3.10.20.740">
    <property type="match status" value="1"/>
</dbReference>
<feature type="domain" description="2Fe-2S ferredoxin-type" evidence="1">
    <location>
        <begin position="1"/>
        <end position="77"/>
    </location>
</feature>
<dbReference type="GO" id="GO:0008137">
    <property type="term" value="F:NADH dehydrogenase (ubiquinone) activity"/>
    <property type="evidence" value="ECO:0007669"/>
    <property type="project" value="InterPro"/>
</dbReference>
<evidence type="ECO:0000259" key="1">
    <source>
        <dbReference type="PROSITE" id="PS51085"/>
    </source>
</evidence>
<dbReference type="Pfam" id="PF13510">
    <property type="entry name" value="Fer2_4"/>
    <property type="match status" value="1"/>
</dbReference>
<dbReference type="InterPro" id="IPR000283">
    <property type="entry name" value="NADH_UbQ_OxRdtase_75kDa_su_CS"/>
</dbReference>
<evidence type="ECO:0000313" key="2">
    <source>
        <dbReference type="EMBL" id="EJW99113.1"/>
    </source>
</evidence>
<organism evidence="2">
    <name type="scientific">gut metagenome</name>
    <dbReference type="NCBI Taxonomy" id="749906"/>
    <lineage>
        <taxon>unclassified sequences</taxon>
        <taxon>metagenomes</taxon>
        <taxon>organismal metagenomes</taxon>
    </lineage>
</organism>
<dbReference type="GO" id="GO:0042773">
    <property type="term" value="P:ATP synthesis coupled electron transport"/>
    <property type="evidence" value="ECO:0007669"/>
    <property type="project" value="InterPro"/>
</dbReference>
<accession>J9FX60</accession>
<dbReference type="InterPro" id="IPR036010">
    <property type="entry name" value="2Fe-2S_ferredoxin-like_sf"/>
</dbReference>
<dbReference type="PROSITE" id="PS00641">
    <property type="entry name" value="COMPLEX1_75K_1"/>
    <property type="match status" value="1"/>
</dbReference>
<dbReference type="GO" id="GO:0016020">
    <property type="term" value="C:membrane"/>
    <property type="evidence" value="ECO:0007669"/>
    <property type="project" value="InterPro"/>
</dbReference>
<dbReference type="CDD" id="cd00207">
    <property type="entry name" value="fer2"/>
    <property type="match status" value="1"/>
</dbReference>
<comment type="caution">
    <text evidence="2">The sequence shown here is derived from an EMBL/GenBank/DDBJ whole genome shotgun (WGS) entry which is preliminary data.</text>
</comment>
<name>J9FX60_9ZZZZ</name>
<dbReference type="EMBL" id="AMCI01003966">
    <property type="protein sequence ID" value="EJW99113.1"/>
    <property type="molecule type" value="Genomic_DNA"/>
</dbReference>
<feature type="non-terminal residue" evidence="2">
    <location>
        <position position="79"/>
    </location>
</feature>
<sequence length="79" mass="8754">MGFMTIDGRKVEFTNEKNVLSVIRNAGINLPTLCYHSEVSTFGACRLCTVEDDKGRTFASCSEEPRDGMVIYTNSGKIK</sequence>
<dbReference type="SUPFAM" id="SSF54292">
    <property type="entry name" value="2Fe-2S ferredoxin-like"/>
    <property type="match status" value="1"/>
</dbReference>